<dbReference type="AlphaFoldDB" id="A0AAP0E1W2"/>
<evidence type="ECO:0000313" key="1">
    <source>
        <dbReference type="EMBL" id="KAK9081294.1"/>
    </source>
</evidence>
<organism evidence="1 2">
    <name type="scientific">Stephania yunnanensis</name>
    <dbReference type="NCBI Taxonomy" id="152371"/>
    <lineage>
        <taxon>Eukaryota</taxon>
        <taxon>Viridiplantae</taxon>
        <taxon>Streptophyta</taxon>
        <taxon>Embryophyta</taxon>
        <taxon>Tracheophyta</taxon>
        <taxon>Spermatophyta</taxon>
        <taxon>Magnoliopsida</taxon>
        <taxon>Ranunculales</taxon>
        <taxon>Menispermaceae</taxon>
        <taxon>Menispermoideae</taxon>
        <taxon>Cissampelideae</taxon>
        <taxon>Stephania</taxon>
    </lineage>
</organism>
<sequence length="191" mass="22131">MPQVFFSSLASLGFCCGDLREESPSLVTAEVRFYLLFSFRAWIQFVCDDVLCFPMLSIVVDLVLDFRFESFTAFPPTRVAATSEEIQRSRSIRRWRRRRGSEEEEASAVANRKAQVCERRRGATEEEEPFDNTIVWTGILLNQIPKYHLVLSELVGVKKPSLNVWFDEIKVRLKVRVWFIVRESAMIAADI</sequence>
<keyword evidence="2" id="KW-1185">Reference proteome</keyword>
<proteinExistence type="predicted"/>
<reference evidence="1 2" key="1">
    <citation type="submission" date="2024-01" db="EMBL/GenBank/DDBJ databases">
        <title>Genome assemblies of Stephania.</title>
        <authorList>
            <person name="Yang L."/>
        </authorList>
    </citation>
    <scope>NUCLEOTIDE SEQUENCE [LARGE SCALE GENOMIC DNA]</scope>
    <source>
        <strain evidence="1">YNDBR</strain>
        <tissue evidence="1">Leaf</tissue>
    </source>
</reference>
<protein>
    <submittedName>
        <fullName evidence="1">Uncharacterized protein</fullName>
    </submittedName>
</protein>
<name>A0AAP0E1W2_9MAGN</name>
<comment type="caution">
    <text evidence="1">The sequence shown here is derived from an EMBL/GenBank/DDBJ whole genome shotgun (WGS) entry which is preliminary data.</text>
</comment>
<dbReference type="Proteomes" id="UP001420932">
    <property type="component" value="Unassembled WGS sequence"/>
</dbReference>
<accession>A0AAP0E1W2</accession>
<evidence type="ECO:0000313" key="2">
    <source>
        <dbReference type="Proteomes" id="UP001420932"/>
    </source>
</evidence>
<gene>
    <name evidence="1" type="ORF">Syun_030657</name>
</gene>
<dbReference type="EMBL" id="JBBNAF010000056">
    <property type="protein sequence ID" value="KAK9081294.1"/>
    <property type="molecule type" value="Genomic_DNA"/>
</dbReference>